<proteinExistence type="predicted"/>
<dbReference type="RefSeq" id="WP_191760335.1">
    <property type="nucleotide sequence ID" value="NZ_VJXY01000036.1"/>
</dbReference>
<dbReference type="Pfam" id="PF00534">
    <property type="entry name" value="Glycos_transf_1"/>
    <property type="match status" value="1"/>
</dbReference>
<dbReference type="EMBL" id="VJXY01000036">
    <property type="protein sequence ID" value="MBD6619138.1"/>
    <property type="molecule type" value="Genomic_DNA"/>
</dbReference>
<keyword evidence="3" id="KW-1185">Reference proteome</keyword>
<dbReference type="InterPro" id="IPR001296">
    <property type="entry name" value="Glyco_trans_1"/>
</dbReference>
<organism evidence="2 3">
    <name type="scientific">Komarekiella delphini-convector SJRDD-AB1</name>
    <dbReference type="NCBI Taxonomy" id="2593771"/>
    <lineage>
        <taxon>Bacteria</taxon>
        <taxon>Bacillati</taxon>
        <taxon>Cyanobacteriota</taxon>
        <taxon>Cyanophyceae</taxon>
        <taxon>Nostocales</taxon>
        <taxon>Nostocaceae</taxon>
        <taxon>Komarekiella</taxon>
        <taxon>Komarekiella delphini-convector</taxon>
    </lineage>
</organism>
<dbReference type="AlphaFoldDB" id="A0AA40T1U1"/>
<dbReference type="CDD" id="cd03801">
    <property type="entry name" value="GT4_PimA-like"/>
    <property type="match status" value="1"/>
</dbReference>
<dbReference type="PANTHER" id="PTHR12526">
    <property type="entry name" value="GLYCOSYLTRANSFERASE"/>
    <property type="match status" value="1"/>
</dbReference>
<dbReference type="Proteomes" id="UP001165986">
    <property type="component" value="Unassembled WGS sequence"/>
</dbReference>
<name>A0AA40T1U1_9NOST</name>
<accession>A0AA40T1U1</accession>
<reference evidence="2" key="1">
    <citation type="submission" date="2019-07" db="EMBL/GenBank/DDBJ databases">
        <title>Toxilogical consequences of a new and cryptic species of cyanobacteria (Komarekiella delphini-convector) recovered from the epidermis of a bottlenose dolphin and 1500 ft. in the air.</title>
        <authorList>
            <person name="Brown A.O."/>
            <person name="Dvorak P."/>
            <person name="Villanueva C.D."/>
            <person name="Foss A.J."/>
            <person name="Garvey A.D."/>
            <person name="Gibson Q.A."/>
            <person name="Johansen J.R."/>
            <person name="Casamatta D.A."/>
        </authorList>
    </citation>
    <scope>NUCLEOTIDE SEQUENCE</scope>
    <source>
        <strain evidence="2">SJRDD-AB1</strain>
    </source>
</reference>
<dbReference type="PANTHER" id="PTHR12526:SF637">
    <property type="entry name" value="GLYCOSYLTRANSFERASE EPSF-RELATED"/>
    <property type="match status" value="1"/>
</dbReference>
<evidence type="ECO:0000313" key="3">
    <source>
        <dbReference type="Proteomes" id="UP001165986"/>
    </source>
</evidence>
<protein>
    <submittedName>
        <fullName evidence="2">Glycosyltransferase family 4 protein</fullName>
    </submittedName>
</protein>
<sequence length="346" mass="39843">MHFLDKPLIKNICFKIFSIAKVKEYKYPYILEKAKSKFSNLIKNNLDDHQLYDLVFVIHDAKGWILEAICREIATYFPGKYFFAYSLTELPQAKAYFFAHYSFLPIALKQNPILWQSKLLVWYTHPKDIGRSNEELIYTLNQSTKVICTCSQFVELLKNQGVNSKKTTFILGGADPAMFQPHQRLNGAVGFCTAYYARKSPELIFNIIKSMPHRKFILLGRDWDQYERFEELIALPNLSYIQAPYSDYPKYYAEMDVFVSPAKLEGGPIPLIEAMMCNIVPVASRTGFAPDIINHGENGFIFDIDSPGEVVCKLIDQAFNIPANISKTVEHLTWKNFSLEVQELLK</sequence>
<dbReference type="SUPFAM" id="SSF53756">
    <property type="entry name" value="UDP-Glycosyltransferase/glycogen phosphorylase"/>
    <property type="match status" value="1"/>
</dbReference>
<comment type="caution">
    <text evidence="2">The sequence shown here is derived from an EMBL/GenBank/DDBJ whole genome shotgun (WGS) entry which is preliminary data.</text>
</comment>
<evidence type="ECO:0000313" key="2">
    <source>
        <dbReference type="EMBL" id="MBD6619138.1"/>
    </source>
</evidence>
<dbReference type="GO" id="GO:0016757">
    <property type="term" value="F:glycosyltransferase activity"/>
    <property type="evidence" value="ECO:0007669"/>
    <property type="project" value="InterPro"/>
</dbReference>
<dbReference type="Gene3D" id="3.40.50.2000">
    <property type="entry name" value="Glycogen Phosphorylase B"/>
    <property type="match status" value="1"/>
</dbReference>
<evidence type="ECO:0000259" key="1">
    <source>
        <dbReference type="Pfam" id="PF00534"/>
    </source>
</evidence>
<gene>
    <name evidence="2" type="ORF">FNW02_25765</name>
</gene>
<feature type="domain" description="Glycosyl transferase family 1" evidence="1">
    <location>
        <begin position="211"/>
        <end position="312"/>
    </location>
</feature>